<accession>A0ABS4DVE5</accession>
<dbReference type="CDD" id="cd17503">
    <property type="entry name" value="MFS_LmrB_MDR_like"/>
    <property type="match status" value="1"/>
</dbReference>
<evidence type="ECO:0000256" key="3">
    <source>
        <dbReference type="ARBA" id="ARBA00022475"/>
    </source>
</evidence>
<feature type="transmembrane region" description="Helical" evidence="7">
    <location>
        <begin position="219"/>
        <end position="238"/>
    </location>
</feature>
<evidence type="ECO:0000256" key="6">
    <source>
        <dbReference type="ARBA" id="ARBA00023136"/>
    </source>
</evidence>
<evidence type="ECO:0000256" key="4">
    <source>
        <dbReference type="ARBA" id="ARBA00022692"/>
    </source>
</evidence>
<gene>
    <name evidence="9" type="ORF">J2Z17_001079</name>
</gene>
<dbReference type="InterPro" id="IPR011701">
    <property type="entry name" value="MFS"/>
</dbReference>
<dbReference type="Proteomes" id="UP000759443">
    <property type="component" value="Unassembled WGS sequence"/>
</dbReference>
<evidence type="ECO:0000256" key="2">
    <source>
        <dbReference type="ARBA" id="ARBA00022448"/>
    </source>
</evidence>
<dbReference type="InterPro" id="IPR020846">
    <property type="entry name" value="MFS_dom"/>
</dbReference>
<dbReference type="Pfam" id="PF07690">
    <property type="entry name" value="MFS_1"/>
    <property type="match status" value="1"/>
</dbReference>
<dbReference type="Gene3D" id="1.20.1720.10">
    <property type="entry name" value="Multidrug resistance protein D"/>
    <property type="match status" value="1"/>
</dbReference>
<keyword evidence="6 7" id="KW-0472">Membrane</keyword>
<feature type="transmembrane region" description="Helical" evidence="7">
    <location>
        <begin position="250"/>
        <end position="269"/>
    </location>
</feature>
<evidence type="ECO:0000313" key="10">
    <source>
        <dbReference type="Proteomes" id="UP000759443"/>
    </source>
</evidence>
<feature type="transmembrane region" description="Helical" evidence="7">
    <location>
        <begin position="63"/>
        <end position="82"/>
    </location>
</feature>
<dbReference type="PRINTS" id="PR01036">
    <property type="entry name" value="TCRTETB"/>
</dbReference>
<reference evidence="9 10" key="1">
    <citation type="submission" date="2021-03" db="EMBL/GenBank/DDBJ databases">
        <title>Genomic Encyclopedia of Type Strains, Phase IV (KMG-IV): sequencing the most valuable type-strain genomes for metagenomic binning, comparative biology and taxonomic classification.</title>
        <authorList>
            <person name="Goeker M."/>
        </authorList>
    </citation>
    <scope>NUCLEOTIDE SEQUENCE [LARGE SCALE GENOMIC DNA]</scope>
    <source>
        <strain evidence="9 10">DSM 21600</strain>
    </source>
</reference>
<dbReference type="PANTHER" id="PTHR23501">
    <property type="entry name" value="MAJOR FACILITATOR SUPERFAMILY"/>
    <property type="match status" value="1"/>
</dbReference>
<evidence type="ECO:0000256" key="5">
    <source>
        <dbReference type="ARBA" id="ARBA00022989"/>
    </source>
</evidence>
<evidence type="ECO:0000256" key="7">
    <source>
        <dbReference type="SAM" id="Phobius"/>
    </source>
</evidence>
<dbReference type="Gene3D" id="1.20.1250.20">
    <property type="entry name" value="MFS general substrate transporter like domains"/>
    <property type="match status" value="1"/>
</dbReference>
<evidence type="ECO:0000259" key="8">
    <source>
        <dbReference type="PROSITE" id="PS50850"/>
    </source>
</evidence>
<feature type="transmembrane region" description="Helical" evidence="7">
    <location>
        <begin position="321"/>
        <end position="341"/>
    </location>
</feature>
<dbReference type="SUPFAM" id="SSF103473">
    <property type="entry name" value="MFS general substrate transporter"/>
    <property type="match status" value="1"/>
</dbReference>
<organism evidence="9 10">
    <name type="scientific">Rhizobium halophytocola</name>
    <dbReference type="NCBI Taxonomy" id="735519"/>
    <lineage>
        <taxon>Bacteria</taxon>
        <taxon>Pseudomonadati</taxon>
        <taxon>Pseudomonadota</taxon>
        <taxon>Alphaproteobacteria</taxon>
        <taxon>Hyphomicrobiales</taxon>
        <taxon>Rhizobiaceae</taxon>
        <taxon>Rhizobium/Agrobacterium group</taxon>
        <taxon>Rhizobium</taxon>
    </lineage>
</organism>
<feature type="domain" description="Major facilitator superfamily (MFS) profile" evidence="8">
    <location>
        <begin position="25"/>
        <end position="518"/>
    </location>
</feature>
<dbReference type="InterPro" id="IPR004638">
    <property type="entry name" value="EmrB-like"/>
</dbReference>
<keyword evidence="3" id="KW-1003">Cell membrane</keyword>
<protein>
    <submittedName>
        <fullName evidence="9">DHA2 family multidrug resistance protein</fullName>
    </submittedName>
</protein>
<feature type="transmembrane region" description="Helical" evidence="7">
    <location>
        <begin position="289"/>
        <end position="309"/>
    </location>
</feature>
<dbReference type="EMBL" id="JAGGJU010000002">
    <property type="protein sequence ID" value="MBP1849658.1"/>
    <property type="molecule type" value="Genomic_DNA"/>
</dbReference>
<keyword evidence="5 7" id="KW-1133">Transmembrane helix</keyword>
<dbReference type="NCBIfam" id="TIGR00711">
    <property type="entry name" value="efflux_EmrB"/>
    <property type="match status" value="1"/>
</dbReference>
<comment type="subcellular location">
    <subcellularLocation>
        <location evidence="1">Cell membrane</location>
        <topology evidence="1">Multi-pass membrane protein</topology>
    </subcellularLocation>
</comment>
<keyword evidence="4 7" id="KW-0812">Transmembrane</keyword>
<dbReference type="PANTHER" id="PTHR23501:SF174">
    <property type="entry name" value="MULTIDRUG EXPORT PROTEIN EMRB-RELATED"/>
    <property type="match status" value="1"/>
</dbReference>
<feature type="transmembrane region" description="Helical" evidence="7">
    <location>
        <begin position="149"/>
        <end position="171"/>
    </location>
</feature>
<keyword evidence="2" id="KW-0813">Transport</keyword>
<keyword evidence="10" id="KW-1185">Reference proteome</keyword>
<dbReference type="PROSITE" id="PS50850">
    <property type="entry name" value="MFS"/>
    <property type="match status" value="1"/>
</dbReference>
<name>A0ABS4DVE5_9HYPH</name>
<dbReference type="RefSeq" id="WP_209942884.1">
    <property type="nucleotide sequence ID" value="NZ_JAGGJU010000002.1"/>
</dbReference>
<feature type="transmembrane region" description="Helical" evidence="7">
    <location>
        <begin position="419"/>
        <end position="439"/>
    </location>
</feature>
<comment type="caution">
    <text evidence="9">The sequence shown here is derived from an EMBL/GenBank/DDBJ whole genome shotgun (WGS) entry which is preliminary data.</text>
</comment>
<sequence length="523" mass="56786">MAQQKAAGGWTDARSAAGNRSPWLMTFIISIATFMEILDTSIANVSLSNIAGNLGVSENQATWMVTSYLVANAIVIPISGFLSRAIGRKRYFLFSIFLFTASSFACALSPNLGFLILARVLQGIGGGGLAPVEQSMLTDSFPPEKRGQAFAAFGLVVVVAPIIGPTIGGYITDTISWHWIFLINLPVGILAIFLVQLLVKEPDVLVRERAARLKKGLKVDYVGFILAAVGLAGLLIMLDRGQTEGWFDSTLIRWMTAMAVLGLGGMTIWELNHDDPIVPLKLLKNRNLAISTVMMLLLGVLVFGTIQIIPQMLQQVFGYTAYNAGLVLTYGGAIALLMMPLSGAITGKVDPRLLLIPAFAMQAVAFWSFSGFNLNSTFADAAWGRFFMSIALPFLFIPITTVAYVGLPPDESDKASAMLNFFRNLGGAFGISLTQTLLARRDQFHQSRMTETVNELNPYFQHTLGQMTAELGSKTKALGALYSQIQGQAMMLAYIDVFRVLMWSVAIVIPFILLLRTRGGKAA</sequence>
<feature type="transmembrane region" description="Helical" evidence="7">
    <location>
        <begin position="353"/>
        <end position="374"/>
    </location>
</feature>
<feature type="transmembrane region" description="Helical" evidence="7">
    <location>
        <begin position="177"/>
        <end position="199"/>
    </location>
</feature>
<feature type="transmembrane region" description="Helical" evidence="7">
    <location>
        <begin position="23"/>
        <end position="43"/>
    </location>
</feature>
<feature type="transmembrane region" description="Helical" evidence="7">
    <location>
        <begin position="491"/>
        <end position="515"/>
    </location>
</feature>
<feature type="transmembrane region" description="Helical" evidence="7">
    <location>
        <begin position="91"/>
        <end position="110"/>
    </location>
</feature>
<proteinExistence type="predicted"/>
<evidence type="ECO:0000313" key="9">
    <source>
        <dbReference type="EMBL" id="MBP1849658.1"/>
    </source>
</evidence>
<feature type="transmembrane region" description="Helical" evidence="7">
    <location>
        <begin position="386"/>
        <end position="407"/>
    </location>
</feature>
<dbReference type="InterPro" id="IPR036259">
    <property type="entry name" value="MFS_trans_sf"/>
</dbReference>
<evidence type="ECO:0000256" key="1">
    <source>
        <dbReference type="ARBA" id="ARBA00004651"/>
    </source>
</evidence>